<organism evidence="5 6">
    <name type="scientific">Corynebacterium minutissimum</name>
    <dbReference type="NCBI Taxonomy" id="38301"/>
    <lineage>
        <taxon>Bacteria</taxon>
        <taxon>Bacillati</taxon>
        <taxon>Actinomycetota</taxon>
        <taxon>Actinomycetes</taxon>
        <taxon>Mycobacteriales</taxon>
        <taxon>Corynebacteriaceae</taxon>
        <taxon>Corynebacterium</taxon>
    </lineage>
</organism>
<dbReference type="InterPro" id="IPR001845">
    <property type="entry name" value="HTH_ArsR_DNA-bd_dom"/>
</dbReference>
<protein>
    <submittedName>
        <fullName evidence="5">Cadmium efflux system accessory protein</fullName>
    </submittedName>
</protein>
<keyword evidence="2" id="KW-0238">DNA-binding</keyword>
<evidence type="ECO:0000256" key="3">
    <source>
        <dbReference type="ARBA" id="ARBA00023163"/>
    </source>
</evidence>
<dbReference type="STRING" id="38301.NX84_10140"/>
<evidence type="ECO:0000313" key="5">
    <source>
        <dbReference type="EMBL" id="SQH99095.1"/>
    </source>
</evidence>
<dbReference type="KEGG" id="cmin:NCTC10288_00642"/>
<evidence type="ECO:0000256" key="2">
    <source>
        <dbReference type="ARBA" id="ARBA00023125"/>
    </source>
</evidence>
<gene>
    <name evidence="5" type="ORF">NCTC10288_00642</name>
</gene>
<reference evidence="5 6" key="1">
    <citation type="submission" date="2018-06" db="EMBL/GenBank/DDBJ databases">
        <authorList>
            <consortium name="Pathogen Informatics"/>
            <person name="Doyle S."/>
        </authorList>
    </citation>
    <scope>NUCLEOTIDE SEQUENCE [LARGE SCALE GENOMIC DNA]</scope>
    <source>
        <strain evidence="5 6">NCTC10288</strain>
    </source>
</reference>
<dbReference type="PANTHER" id="PTHR43132">
    <property type="entry name" value="ARSENICAL RESISTANCE OPERON REPRESSOR ARSR-RELATED"/>
    <property type="match status" value="1"/>
</dbReference>
<evidence type="ECO:0000313" key="6">
    <source>
        <dbReference type="Proteomes" id="UP000249264"/>
    </source>
</evidence>
<accession>A0A2X4U907</accession>
<name>A0A2X4U907_9CORY</name>
<dbReference type="CDD" id="cd00090">
    <property type="entry name" value="HTH_ARSR"/>
    <property type="match status" value="1"/>
</dbReference>
<dbReference type="GO" id="GO:0003677">
    <property type="term" value="F:DNA binding"/>
    <property type="evidence" value="ECO:0007669"/>
    <property type="project" value="UniProtKB-KW"/>
</dbReference>
<dbReference type="InterPro" id="IPR011991">
    <property type="entry name" value="ArsR-like_HTH"/>
</dbReference>
<keyword evidence="3" id="KW-0804">Transcription</keyword>
<dbReference type="NCBIfam" id="NF033788">
    <property type="entry name" value="HTH_metalloreg"/>
    <property type="match status" value="1"/>
</dbReference>
<feature type="domain" description="HTH arsR-type" evidence="4">
    <location>
        <begin position="11"/>
        <end position="102"/>
    </location>
</feature>
<proteinExistence type="predicted"/>
<dbReference type="SMART" id="SM00418">
    <property type="entry name" value="HTH_ARSR"/>
    <property type="match status" value="1"/>
</dbReference>
<dbReference type="PRINTS" id="PR00778">
    <property type="entry name" value="HTHARSR"/>
</dbReference>
<dbReference type="PANTHER" id="PTHR43132:SF2">
    <property type="entry name" value="ARSENICAL RESISTANCE OPERON REPRESSOR ARSR-RELATED"/>
    <property type="match status" value="1"/>
</dbReference>
<evidence type="ECO:0000256" key="1">
    <source>
        <dbReference type="ARBA" id="ARBA00023015"/>
    </source>
</evidence>
<dbReference type="GO" id="GO:0003700">
    <property type="term" value="F:DNA-binding transcription factor activity"/>
    <property type="evidence" value="ECO:0007669"/>
    <property type="project" value="InterPro"/>
</dbReference>
<keyword evidence="1" id="KW-0805">Transcription regulation</keyword>
<sequence>MNGVNTTPEAPLSFDIDAATTVISALDSPLRIDIIQRLAERDHYVHELVAATGKSQPLISQHLRVLKRANIVDSERSGREVRYSLAAPKVLPLLADAALATT</sequence>
<dbReference type="Proteomes" id="UP000249264">
    <property type="component" value="Chromosome 1"/>
</dbReference>
<dbReference type="InterPro" id="IPR036390">
    <property type="entry name" value="WH_DNA-bd_sf"/>
</dbReference>
<dbReference type="EMBL" id="LS483460">
    <property type="protein sequence ID" value="SQH99095.1"/>
    <property type="molecule type" value="Genomic_DNA"/>
</dbReference>
<dbReference type="PROSITE" id="PS50987">
    <property type="entry name" value="HTH_ARSR_2"/>
    <property type="match status" value="1"/>
</dbReference>
<dbReference type="SUPFAM" id="SSF46785">
    <property type="entry name" value="Winged helix' DNA-binding domain"/>
    <property type="match status" value="1"/>
</dbReference>
<dbReference type="InterPro" id="IPR051011">
    <property type="entry name" value="Metal_resp_trans_reg"/>
</dbReference>
<evidence type="ECO:0000259" key="4">
    <source>
        <dbReference type="PROSITE" id="PS50987"/>
    </source>
</evidence>
<dbReference type="InterPro" id="IPR036388">
    <property type="entry name" value="WH-like_DNA-bd_sf"/>
</dbReference>
<dbReference type="AlphaFoldDB" id="A0A2X4U907"/>
<dbReference type="Pfam" id="PF01022">
    <property type="entry name" value="HTH_5"/>
    <property type="match status" value="1"/>
</dbReference>
<dbReference type="Gene3D" id="1.10.10.10">
    <property type="entry name" value="Winged helix-like DNA-binding domain superfamily/Winged helix DNA-binding domain"/>
    <property type="match status" value="1"/>
</dbReference>